<dbReference type="InterPro" id="IPR029063">
    <property type="entry name" value="SAM-dependent_MTases_sf"/>
</dbReference>
<dbReference type="NCBIfam" id="TIGR00675">
    <property type="entry name" value="dcm"/>
    <property type="match status" value="1"/>
</dbReference>
<name>A0ABQ1V414_9NOCA</name>
<reference evidence="9" key="1">
    <citation type="journal article" date="2019" name="Int. J. Syst. Evol. Microbiol.">
        <title>The Global Catalogue of Microorganisms (GCM) 10K type strain sequencing project: providing services to taxonomists for standard genome sequencing and annotation.</title>
        <authorList>
            <consortium name="The Broad Institute Genomics Platform"/>
            <consortium name="The Broad Institute Genome Sequencing Center for Infectious Disease"/>
            <person name="Wu L."/>
            <person name="Ma J."/>
        </authorList>
    </citation>
    <scope>NUCLEOTIDE SEQUENCE [LARGE SCALE GENOMIC DNA]</scope>
    <source>
        <strain evidence="9">CCM 7855</strain>
    </source>
</reference>
<evidence type="ECO:0000256" key="7">
    <source>
        <dbReference type="RuleBase" id="RU000416"/>
    </source>
</evidence>
<dbReference type="InterPro" id="IPR001525">
    <property type="entry name" value="C5_MeTfrase"/>
</dbReference>
<evidence type="ECO:0000256" key="4">
    <source>
        <dbReference type="ARBA" id="ARBA00022691"/>
    </source>
</evidence>
<dbReference type="PRINTS" id="PR00105">
    <property type="entry name" value="C5METTRFRASE"/>
</dbReference>
<dbReference type="InterPro" id="IPR050390">
    <property type="entry name" value="C5-Methyltransferase"/>
</dbReference>
<accession>A0ABQ1V414</accession>
<dbReference type="Pfam" id="PF00145">
    <property type="entry name" value="DNA_methylase"/>
    <property type="match status" value="1"/>
</dbReference>
<organism evidence="8 9">
    <name type="scientific">Williamsia phyllosphaerae</name>
    <dbReference type="NCBI Taxonomy" id="885042"/>
    <lineage>
        <taxon>Bacteria</taxon>
        <taxon>Bacillati</taxon>
        <taxon>Actinomycetota</taxon>
        <taxon>Actinomycetes</taxon>
        <taxon>Mycobacteriales</taxon>
        <taxon>Nocardiaceae</taxon>
        <taxon>Williamsia</taxon>
    </lineage>
</organism>
<proteinExistence type="inferred from homology"/>
<dbReference type="Gene3D" id="3.40.50.150">
    <property type="entry name" value="Vaccinia Virus protein VP39"/>
    <property type="match status" value="2"/>
</dbReference>
<dbReference type="EMBL" id="BMCS01000002">
    <property type="protein sequence ID" value="GGF35449.1"/>
    <property type="molecule type" value="Genomic_DNA"/>
</dbReference>
<dbReference type="PANTHER" id="PTHR10629">
    <property type="entry name" value="CYTOSINE-SPECIFIC METHYLTRANSFERASE"/>
    <property type="match status" value="1"/>
</dbReference>
<dbReference type="PROSITE" id="PS51679">
    <property type="entry name" value="SAM_MT_C5"/>
    <property type="match status" value="1"/>
</dbReference>
<evidence type="ECO:0000256" key="3">
    <source>
        <dbReference type="ARBA" id="ARBA00022679"/>
    </source>
</evidence>
<dbReference type="PANTHER" id="PTHR10629:SF52">
    <property type="entry name" value="DNA (CYTOSINE-5)-METHYLTRANSFERASE 1"/>
    <property type="match status" value="1"/>
</dbReference>
<comment type="similarity">
    <text evidence="6 7">Belongs to the class I-like SAM-binding methyltransferase superfamily. C5-methyltransferase family.</text>
</comment>
<evidence type="ECO:0000256" key="6">
    <source>
        <dbReference type="PROSITE-ProRule" id="PRU01016"/>
    </source>
</evidence>
<keyword evidence="4 6" id="KW-0949">S-adenosyl-L-methionine</keyword>
<dbReference type="SUPFAM" id="SSF53335">
    <property type="entry name" value="S-adenosyl-L-methionine-dependent methyltransferases"/>
    <property type="match status" value="1"/>
</dbReference>
<dbReference type="PROSITE" id="PS00095">
    <property type="entry name" value="C5_MTASE_2"/>
    <property type="match status" value="1"/>
</dbReference>
<keyword evidence="3 6" id="KW-0808">Transferase</keyword>
<feature type="active site" evidence="6">
    <location>
        <position position="93"/>
    </location>
</feature>
<sequence length="437" mass="47471">MELEMATKDLTTVEICAGAGGQSLGLHLAGFRHTLAVELDRDAAGTLERNLARLARTTGQTAPVVAVGDVADQSVWEPSDHTGIALLAGGVPCPPFSIAGKQLGSSDERDLFAWAVETAGVMQPKAVLLENVRGLSMPRFAGYRQAVLDRFAELGYSADWQLLEAKDFGVPQLRPRFVLVALQEEYAPFFRWPEPIGGVNTVGDALYELISANGWTGAAAWAERANRVAPTIVGGSKKHGGPDLGPTRAKREWRSMGVDGLGIADAAPGPETHHDALPRLTNEMVARLQGWTGAEYAWEFQYGKGHKTSTYRQIGNAFPPPVARAVGLAIAAALRQDAAATGRTGFKPEFHDEVYRALRSHGGFISVIRLHEILGGALSVDDIARRINFMTRDFEMEVRVRAGVDSYRLGEWRAFRGQDDHVRHEAFAAPQKRSKIS</sequence>
<evidence type="ECO:0000256" key="5">
    <source>
        <dbReference type="ARBA" id="ARBA00022747"/>
    </source>
</evidence>
<keyword evidence="2 6" id="KW-0489">Methyltransferase</keyword>
<evidence type="ECO:0000256" key="2">
    <source>
        <dbReference type="ARBA" id="ARBA00022603"/>
    </source>
</evidence>
<dbReference type="InterPro" id="IPR031303">
    <property type="entry name" value="C5_meth_CS"/>
</dbReference>
<dbReference type="EC" id="2.1.1.37" evidence="1"/>
<evidence type="ECO:0000313" key="8">
    <source>
        <dbReference type="EMBL" id="GGF35449.1"/>
    </source>
</evidence>
<keyword evidence="5" id="KW-0680">Restriction system</keyword>
<dbReference type="Proteomes" id="UP000632454">
    <property type="component" value="Unassembled WGS sequence"/>
</dbReference>
<keyword evidence="9" id="KW-1185">Reference proteome</keyword>
<evidence type="ECO:0000256" key="1">
    <source>
        <dbReference type="ARBA" id="ARBA00011975"/>
    </source>
</evidence>
<dbReference type="GO" id="GO:0008168">
    <property type="term" value="F:methyltransferase activity"/>
    <property type="evidence" value="ECO:0007669"/>
    <property type="project" value="UniProtKB-KW"/>
</dbReference>
<gene>
    <name evidence="8" type="primary">dcm</name>
    <name evidence="8" type="ORF">GCM10007298_34090</name>
</gene>
<dbReference type="GO" id="GO:0032259">
    <property type="term" value="P:methylation"/>
    <property type="evidence" value="ECO:0007669"/>
    <property type="project" value="UniProtKB-KW"/>
</dbReference>
<evidence type="ECO:0000313" key="9">
    <source>
        <dbReference type="Proteomes" id="UP000632454"/>
    </source>
</evidence>
<protein>
    <recommendedName>
        <fullName evidence="1">DNA (cytosine-5-)-methyltransferase</fullName>
        <ecNumber evidence="1">2.1.1.37</ecNumber>
    </recommendedName>
</protein>
<comment type="caution">
    <text evidence="8">The sequence shown here is derived from an EMBL/GenBank/DDBJ whole genome shotgun (WGS) entry which is preliminary data.</text>
</comment>